<dbReference type="InterPro" id="IPR035919">
    <property type="entry name" value="EAL_sf"/>
</dbReference>
<comment type="caution">
    <text evidence="4">The sequence shown here is derived from an EMBL/GenBank/DDBJ whole genome shotgun (WGS) entry which is preliminary data.</text>
</comment>
<gene>
    <name evidence="4" type="primary">rcsC_9</name>
    <name evidence="4" type="ORF">LMG18091_03065</name>
</gene>
<dbReference type="GO" id="GO:0000160">
    <property type="term" value="P:phosphorelay signal transduction system"/>
    <property type="evidence" value="ECO:0007669"/>
    <property type="project" value="InterPro"/>
</dbReference>
<dbReference type="Gene3D" id="3.40.50.2300">
    <property type="match status" value="1"/>
</dbReference>
<keyword evidence="1" id="KW-0597">Phosphoprotein</keyword>
<dbReference type="InterPro" id="IPR001633">
    <property type="entry name" value="EAL_dom"/>
</dbReference>
<keyword evidence="5" id="KW-1185">Reference proteome</keyword>
<dbReference type="Gene3D" id="3.20.20.450">
    <property type="entry name" value="EAL domain"/>
    <property type="match status" value="1"/>
</dbReference>
<dbReference type="PANTHER" id="PTHR33121:SF70">
    <property type="entry name" value="SIGNALING PROTEIN YKOW"/>
    <property type="match status" value="1"/>
</dbReference>
<protein>
    <submittedName>
        <fullName evidence="4">Sensor histidine kinase RcsC</fullName>
        <ecNumber evidence="4">2.7.13.3</ecNumber>
    </submittedName>
</protein>
<evidence type="ECO:0000256" key="1">
    <source>
        <dbReference type="PROSITE-ProRule" id="PRU00169"/>
    </source>
</evidence>
<sequence>MRLASDPYNNKDWSMEGFAQLAVLVVDDHPVQRAAARQLLHTLGVQQILTACDGREALYLLQLCHVDLVLCDIDMPGMNGPELMEQMHLRGGRVFPRQAPVWAWVSAMDAPIVESHVSLADAIGLTRTRGVHKPLRPAHVLPLLEEAAARERDGAPAAAAVLPQFSDDELAALIQETPEQIEVVFQPQHDLATNQIAGAEALCRWMHPLHGRVSPAAFVPRLEALGLADGLFFHVLEHCVRVQHALAAHAYPVSIGVNASAQTLSRAGTIERIEAIVREARIAPAAIAIELTEDSPVHDATQLTIALNRLRLLGHPLAIDDFGVGIATLKLLADLPFTILKIDRSFTAAVDQTSQRGVICRTMIELARTLHLECIAEGVETEAQRQTLRALGCATGQGYLWAAPLSVTAFLAHVQAAA</sequence>
<name>A0AAD2B8M8_9RALS</name>
<dbReference type="GO" id="GO:0004673">
    <property type="term" value="F:protein histidine kinase activity"/>
    <property type="evidence" value="ECO:0007669"/>
    <property type="project" value="UniProtKB-EC"/>
</dbReference>
<evidence type="ECO:0000259" key="2">
    <source>
        <dbReference type="PROSITE" id="PS50110"/>
    </source>
</evidence>
<dbReference type="EMBL" id="CATWAF010000004">
    <property type="protein sequence ID" value="CAJ0699962.1"/>
    <property type="molecule type" value="Genomic_DNA"/>
</dbReference>
<dbReference type="CDD" id="cd01948">
    <property type="entry name" value="EAL"/>
    <property type="match status" value="1"/>
</dbReference>
<proteinExistence type="predicted"/>
<evidence type="ECO:0000313" key="5">
    <source>
        <dbReference type="Proteomes" id="UP001189915"/>
    </source>
</evidence>
<dbReference type="AlphaFoldDB" id="A0AAD2B8M8"/>
<dbReference type="PROSITE" id="PS50110">
    <property type="entry name" value="RESPONSE_REGULATORY"/>
    <property type="match status" value="1"/>
</dbReference>
<feature type="domain" description="EAL" evidence="3">
    <location>
        <begin position="163"/>
        <end position="418"/>
    </location>
</feature>
<keyword evidence="4" id="KW-0808">Transferase</keyword>
<accession>A0AAD2B8M8</accession>
<dbReference type="Pfam" id="PF00563">
    <property type="entry name" value="EAL"/>
    <property type="match status" value="1"/>
</dbReference>
<evidence type="ECO:0000259" key="3">
    <source>
        <dbReference type="PROSITE" id="PS50883"/>
    </source>
</evidence>
<dbReference type="GO" id="GO:0071111">
    <property type="term" value="F:cyclic-guanylate-specific phosphodiesterase activity"/>
    <property type="evidence" value="ECO:0007669"/>
    <property type="project" value="InterPro"/>
</dbReference>
<feature type="modified residue" description="4-aspartylphosphate" evidence="1">
    <location>
        <position position="72"/>
    </location>
</feature>
<dbReference type="Pfam" id="PF00072">
    <property type="entry name" value="Response_reg"/>
    <property type="match status" value="1"/>
</dbReference>
<feature type="domain" description="Response regulatory" evidence="2">
    <location>
        <begin position="22"/>
        <end position="178"/>
    </location>
</feature>
<dbReference type="Proteomes" id="UP001189915">
    <property type="component" value="Unassembled WGS sequence"/>
</dbReference>
<dbReference type="SUPFAM" id="SSF141868">
    <property type="entry name" value="EAL domain-like"/>
    <property type="match status" value="1"/>
</dbReference>
<dbReference type="EC" id="2.7.13.3" evidence="4"/>
<dbReference type="PROSITE" id="PS50883">
    <property type="entry name" value="EAL"/>
    <property type="match status" value="1"/>
</dbReference>
<reference evidence="4 5" key="1">
    <citation type="submission" date="2023-07" db="EMBL/GenBank/DDBJ databases">
        <authorList>
            <person name="Peeters C."/>
        </authorList>
    </citation>
    <scope>NUCLEOTIDE SEQUENCE [LARGE SCALE GENOMIC DNA]</scope>
    <source>
        <strain evidence="4 5">LMG 18091</strain>
    </source>
</reference>
<evidence type="ECO:0000313" key="4">
    <source>
        <dbReference type="EMBL" id="CAJ0699962.1"/>
    </source>
</evidence>
<dbReference type="PANTHER" id="PTHR33121">
    <property type="entry name" value="CYCLIC DI-GMP PHOSPHODIESTERASE PDEF"/>
    <property type="match status" value="1"/>
</dbReference>
<dbReference type="InterPro" id="IPR050706">
    <property type="entry name" value="Cyclic-di-GMP_PDE-like"/>
</dbReference>
<keyword evidence="4" id="KW-0418">Kinase</keyword>
<dbReference type="InterPro" id="IPR001789">
    <property type="entry name" value="Sig_transdc_resp-reg_receiver"/>
</dbReference>
<dbReference type="SUPFAM" id="SSF52172">
    <property type="entry name" value="CheY-like"/>
    <property type="match status" value="1"/>
</dbReference>
<dbReference type="SMART" id="SM00448">
    <property type="entry name" value="REC"/>
    <property type="match status" value="1"/>
</dbReference>
<dbReference type="InterPro" id="IPR011006">
    <property type="entry name" value="CheY-like_superfamily"/>
</dbReference>
<dbReference type="SMART" id="SM00052">
    <property type="entry name" value="EAL"/>
    <property type="match status" value="1"/>
</dbReference>
<organism evidence="4 5">
    <name type="scientific">Ralstonia wenshanensis</name>
    <dbReference type="NCBI Taxonomy" id="2842456"/>
    <lineage>
        <taxon>Bacteria</taxon>
        <taxon>Pseudomonadati</taxon>
        <taxon>Pseudomonadota</taxon>
        <taxon>Betaproteobacteria</taxon>
        <taxon>Burkholderiales</taxon>
        <taxon>Burkholderiaceae</taxon>
        <taxon>Ralstonia</taxon>
    </lineage>
</organism>